<name>A0A9D7S7H0_9BACT</name>
<evidence type="ECO:0000313" key="3">
    <source>
        <dbReference type="Proteomes" id="UP000808349"/>
    </source>
</evidence>
<gene>
    <name evidence="2" type="ORF">IPO85_07435</name>
</gene>
<keyword evidence="1" id="KW-1133">Transmembrane helix</keyword>
<sequence>MNLLKNMFLIFGLFVFIGNNEVRAQLNSNLMPVASIDREISLSNYAPPSLMEKDKCSKFKKMKGIGMGLMIGGGASLVLGTTLFVIGVASAIDDPNDPNVEVSDENIGLLAVGYVGMVFGVAGLASGIPLTIIGKNKSKQYCDKKTSSLNLVPTQKGVGLQLSF</sequence>
<dbReference type="Proteomes" id="UP000808349">
    <property type="component" value="Unassembled WGS sequence"/>
</dbReference>
<organism evidence="2 3">
    <name type="scientific">Candidatus Defluviibacterium haderslevense</name>
    <dbReference type="NCBI Taxonomy" id="2981993"/>
    <lineage>
        <taxon>Bacteria</taxon>
        <taxon>Pseudomonadati</taxon>
        <taxon>Bacteroidota</taxon>
        <taxon>Saprospiria</taxon>
        <taxon>Saprospirales</taxon>
        <taxon>Saprospiraceae</taxon>
        <taxon>Candidatus Defluviibacterium</taxon>
    </lineage>
</organism>
<feature type="transmembrane region" description="Helical" evidence="1">
    <location>
        <begin position="112"/>
        <end position="134"/>
    </location>
</feature>
<feature type="transmembrane region" description="Helical" evidence="1">
    <location>
        <begin position="67"/>
        <end position="92"/>
    </location>
</feature>
<reference evidence="2 3" key="1">
    <citation type="submission" date="2020-10" db="EMBL/GenBank/DDBJ databases">
        <title>Connecting structure to function with the recovery of over 1000 high-quality activated sludge metagenome-assembled genomes encoding full-length rRNA genes using long-read sequencing.</title>
        <authorList>
            <person name="Singleton C.M."/>
            <person name="Petriglieri F."/>
            <person name="Kristensen J.M."/>
            <person name="Kirkegaard R.H."/>
            <person name="Michaelsen T.Y."/>
            <person name="Andersen M.H."/>
            <person name="Karst S.M."/>
            <person name="Dueholm M.S."/>
            <person name="Nielsen P.H."/>
            <person name="Albertsen M."/>
        </authorList>
    </citation>
    <scope>NUCLEOTIDE SEQUENCE [LARGE SCALE GENOMIC DNA]</scope>
    <source>
        <strain evidence="2">Ribe_18-Q3-R11-54_BAT3C.373</strain>
    </source>
</reference>
<accession>A0A9D7S7H0</accession>
<comment type="caution">
    <text evidence="2">The sequence shown here is derived from an EMBL/GenBank/DDBJ whole genome shotgun (WGS) entry which is preliminary data.</text>
</comment>
<evidence type="ECO:0000256" key="1">
    <source>
        <dbReference type="SAM" id="Phobius"/>
    </source>
</evidence>
<keyword evidence="1" id="KW-0472">Membrane</keyword>
<evidence type="ECO:0000313" key="2">
    <source>
        <dbReference type="EMBL" id="MBK9717330.1"/>
    </source>
</evidence>
<keyword evidence="1" id="KW-0812">Transmembrane</keyword>
<dbReference type="EMBL" id="JADKFW010000004">
    <property type="protein sequence ID" value="MBK9717330.1"/>
    <property type="molecule type" value="Genomic_DNA"/>
</dbReference>
<protein>
    <submittedName>
        <fullName evidence="2">Uncharacterized protein</fullName>
    </submittedName>
</protein>
<dbReference type="AlphaFoldDB" id="A0A9D7S7H0"/>
<proteinExistence type="predicted"/>